<evidence type="ECO:0000256" key="8">
    <source>
        <dbReference type="SAM" id="SignalP"/>
    </source>
</evidence>
<dbReference type="Proteomes" id="UP000199603">
    <property type="component" value="Unassembled WGS sequence"/>
</dbReference>
<dbReference type="GO" id="GO:0006508">
    <property type="term" value="P:proteolysis"/>
    <property type="evidence" value="ECO:0007669"/>
    <property type="project" value="UniProtKB-KW"/>
</dbReference>
<evidence type="ECO:0000256" key="6">
    <source>
        <dbReference type="ARBA" id="ARBA00023145"/>
    </source>
</evidence>
<dbReference type="Gene3D" id="2.60.120.380">
    <property type="match status" value="1"/>
</dbReference>
<dbReference type="InterPro" id="IPR008979">
    <property type="entry name" value="Galactose-bd-like_sf"/>
</dbReference>
<evidence type="ECO:0000256" key="5">
    <source>
        <dbReference type="ARBA" id="ARBA00022825"/>
    </source>
</evidence>
<keyword evidence="6" id="KW-0865">Zymogen</keyword>
<evidence type="ECO:0000256" key="3">
    <source>
        <dbReference type="ARBA" id="ARBA00022670"/>
    </source>
</evidence>
<sequence length="671" mass="69628">MHHSIRRLSAALFCVLPFAASAGELHLLPAPDLAKLQMEDSKSVGGPFRYGIQIPVKGFGFDGRRLSKASWNVGKDGIARFSWDIAAPGARTLDFHFSRLVLPEGATLILRGEGADNLRKITAESLSGGEGYWAPYIAGEKVSIELHVPSAKRHLARVELASVTHGYRGLFESVEPAQKSGSCNVDVACPAGTGWDDQIDSVGHYTFSQSGSSYVCTGSLVANTAGTSVPYFLTANHCLSTGTVASTVVVYWNYQSSTCRTPGSSASGTPLSKTIATHTQSGASLVATNAASDFALLRLNTDVPAGADAYWSGWDASGATPSSAVGIHHPAGHEKRIAVENQALGISAYGGGSGSTHWRVIDWDQGTTEGGSSGSGLWDQNKRLVGQLHGGSAACGNDLSDYYGRLSVSWTGGGSAATRLRDWLDPSSSGQTAIGGYRSGSTPPPPPPSGSLSNGVPVTGLAGAANAELRYTLSVPAGASNLSFAMNGGTGDADLYVRFGSAPTTSTYDCRPYLGGNAESCSFAAPQAGTYHVMVRGYSAFSGVSLTGSYATGGGGSQPSFFQNTSAYTIADNSTIESPITVSGRTGNAPSTLQVAVNITHTYKGDLKVDLVAPDGSVYVLHNRSGGSADNIIQTFTVNASSEVANGTWKLRVNDNAAGDTGRLNSWSLQF</sequence>
<dbReference type="InterPro" id="IPR009003">
    <property type="entry name" value="Peptidase_S1_PA"/>
</dbReference>
<dbReference type="EMBL" id="FNAG01000004">
    <property type="protein sequence ID" value="SDD62245.1"/>
    <property type="molecule type" value="Genomic_DNA"/>
</dbReference>
<dbReference type="SUPFAM" id="SSF50494">
    <property type="entry name" value="Trypsin-like serine proteases"/>
    <property type="match status" value="1"/>
</dbReference>
<organism evidence="10 11">
    <name type="scientific">Aquimonas voraii</name>
    <dbReference type="NCBI Taxonomy" id="265719"/>
    <lineage>
        <taxon>Bacteria</taxon>
        <taxon>Pseudomonadati</taxon>
        <taxon>Pseudomonadota</taxon>
        <taxon>Gammaproteobacteria</taxon>
        <taxon>Lysobacterales</taxon>
        <taxon>Lysobacteraceae</taxon>
        <taxon>Aquimonas</taxon>
    </lineage>
</organism>
<dbReference type="InterPro" id="IPR043504">
    <property type="entry name" value="Peptidase_S1_PA_chymotrypsin"/>
</dbReference>
<dbReference type="Pfam" id="PF13365">
    <property type="entry name" value="Trypsin_2"/>
    <property type="match status" value="1"/>
</dbReference>
<feature type="domain" description="P/Homo B" evidence="9">
    <location>
        <begin position="555"/>
        <end position="671"/>
    </location>
</feature>
<keyword evidence="5" id="KW-0720">Serine protease</keyword>
<dbReference type="InterPro" id="IPR007280">
    <property type="entry name" value="Peptidase_C_arc/bac"/>
</dbReference>
<dbReference type="Gene3D" id="2.60.120.260">
    <property type="entry name" value="Galactose-binding domain-like"/>
    <property type="match status" value="1"/>
</dbReference>
<dbReference type="InterPro" id="IPR002884">
    <property type="entry name" value="P_dom"/>
</dbReference>
<evidence type="ECO:0000256" key="7">
    <source>
        <dbReference type="SAM" id="MobiDB-lite"/>
    </source>
</evidence>
<dbReference type="GO" id="GO:0005576">
    <property type="term" value="C:extracellular region"/>
    <property type="evidence" value="ECO:0007669"/>
    <property type="project" value="UniProtKB-SubCell"/>
</dbReference>
<dbReference type="Gene3D" id="2.40.10.10">
    <property type="entry name" value="Trypsin-like serine proteases"/>
    <property type="match status" value="2"/>
</dbReference>
<accession>A0A1G6WAZ7</accession>
<reference evidence="10 11" key="1">
    <citation type="submission" date="2016-10" db="EMBL/GenBank/DDBJ databases">
        <authorList>
            <person name="de Groot N.N."/>
        </authorList>
    </citation>
    <scope>NUCLEOTIDE SEQUENCE [LARGE SCALE GENOMIC DNA]</scope>
    <source>
        <strain evidence="10 11">DSM 16957</strain>
    </source>
</reference>
<dbReference type="PANTHER" id="PTHR36234:SF5">
    <property type="entry name" value="LYSYL ENDOPEPTIDASE"/>
    <property type="match status" value="1"/>
</dbReference>
<evidence type="ECO:0000256" key="4">
    <source>
        <dbReference type="ARBA" id="ARBA00022801"/>
    </source>
</evidence>
<evidence type="ECO:0000313" key="10">
    <source>
        <dbReference type="EMBL" id="SDD62245.1"/>
    </source>
</evidence>
<evidence type="ECO:0000256" key="1">
    <source>
        <dbReference type="ARBA" id="ARBA00004613"/>
    </source>
</evidence>
<dbReference type="AlphaFoldDB" id="A0A1G6WAZ7"/>
<evidence type="ECO:0000256" key="2">
    <source>
        <dbReference type="ARBA" id="ARBA00022525"/>
    </source>
</evidence>
<gene>
    <name evidence="10" type="ORF">SAMN04488509_104190</name>
</gene>
<dbReference type="STRING" id="265719.SAMN04488509_104190"/>
<dbReference type="PROSITE" id="PS51829">
    <property type="entry name" value="P_HOMO_B"/>
    <property type="match status" value="1"/>
</dbReference>
<keyword evidence="3" id="KW-0645">Protease</keyword>
<feature type="chain" id="PRO_5011489179" evidence="8">
    <location>
        <begin position="23"/>
        <end position="671"/>
    </location>
</feature>
<dbReference type="RefSeq" id="WP_091241950.1">
    <property type="nucleotide sequence ID" value="NZ_FNAG01000004.1"/>
</dbReference>
<dbReference type="PANTHER" id="PTHR36234">
    <property type="entry name" value="LYSYL ENDOPEPTIDASE"/>
    <property type="match status" value="1"/>
</dbReference>
<dbReference type="SUPFAM" id="SSF49785">
    <property type="entry name" value="Galactose-binding domain-like"/>
    <property type="match status" value="1"/>
</dbReference>
<evidence type="ECO:0000259" key="9">
    <source>
        <dbReference type="PROSITE" id="PS51829"/>
    </source>
</evidence>
<proteinExistence type="predicted"/>
<keyword evidence="2" id="KW-0964">Secreted</keyword>
<comment type="subcellular location">
    <subcellularLocation>
        <location evidence="1">Secreted</location>
    </subcellularLocation>
</comment>
<dbReference type="FunFam" id="2.60.120.260:FF:000149">
    <property type="entry name" value="Leupeptin-inactivating enzyme 1"/>
    <property type="match status" value="1"/>
</dbReference>
<keyword evidence="8" id="KW-0732">Signal</keyword>
<dbReference type="OrthoDB" id="5378341at2"/>
<keyword evidence="4" id="KW-0378">Hydrolase</keyword>
<evidence type="ECO:0000313" key="11">
    <source>
        <dbReference type="Proteomes" id="UP000199603"/>
    </source>
</evidence>
<dbReference type="GO" id="GO:0004252">
    <property type="term" value="F:serine-type endopeptidase activity"/>
    <property type="evidence" value="ECO:0007669"/>
    <property type="project" value="InterPro"/>
</dbReference>
<name>A0A1G6WAZ7_9GAMM</name>
<feature type="region of interest" description="Disordered" evidence="7">
    <location>
        <begin position="422"/>
        <end position="456"/>
    </location>
</feature>
<dbReference type="FunFam" id="2.60.120.380:FF:000013">
    <property type="entry name" value="Alkaline serine protease"/>
    <property type="match status" value="1"/>
</dbReference>
<feature type="signal peptide" evidence="8">
    <location>
        <begin position="1"/>
        <end position="22"/>
    </location>
</feature>
<dbReference type="Pfam" id="PF04151">
    <property type="entry name" value="PPC"/>
    <property type="match status" value="1"/>
</dbReference>
<dbReference type="Pfam" id="PF01483">
    <property type="entry name" value="P_proprotein"/>
    <property type="match status" value="1"/>
</dbReference>
<keyword evidence="11" id="KW-1185">Reference proteome</keyword>
<protein>
    <submittedName>
        <fullName evidence="10">Trypsin-like peptidase domain-containing protein</fullName>
    </submittedName>
</protein>